<gene>
    <name evidence="2" type="ORF">AFUS01_LOCUS20010</name>
</gene>
<evidence type="ECO:0000256" key="1">
    <source>
        <dbReference type="SAM" id="MobiDB-lite"/>
    </source>
</evidence>
<dbReference type="Proteomes" id="UP000708208">
    <property type="component" value="Unassembled WGS sequence"/>
</dbReference>
<protein>
    <submittedName>
        <fullName evidence="2">Uncharacterized protein</fullName>
    </submittedName>
</protein>
<keyword evidence="3" id="KW-1185">Reference proteome</keyword>
<organism evidence="2 3">
    <name type="scientific">Allacma fusca</name>
    <dbReference type="NCBI Taxonomy" id="39272"/>
    <lineage>
        <taxon>Eukaryota</taxon>
        <taxon>Metazoa</taxon>
        <taxon>Ecdysozoa</taxon>
        <taxon>Arthropoda</taxon>
        <taxon>Hexapoda</taxon>
        <taxon>Collembola</taxon>
        <taxon>Symphypleona</taxon>
        <taxon>Sminthuridae</taxon>
        <taxon>Allacma</taxon>
    </lineage>
</organism>
<reference evidence="2" key="1">
    <citation type="submission" date="2021-06" db="EMBL/GenBank/DDBJ databases">
        <authorList>
            <person name="Hodson N. C."/>
            <person name="Mongue J. A."/>
            <person name="Jaron S. K."/>
        </authorList>
    </citation>
    <scope>NUCLEOTIDE SEQUENCE</scope>
</reference>
<feature type="compositionally biased region" description="Gly residues" evidence="1">
    <location>
        <begin position="39"/>
        <end position="85"/>
    </location>
</feature>
<evidence type="ECO:0000313" key="3">
    <source>
        <dbReference type="Proteomes" id="UP000708208"/>
    </source>
</evidence>
<comment type="caution">
    <text evidence="2">The sequence shown here is derived from an EMBL/GenBank/DDBJ whole genome shotgun (WGS) entry which is preliminary data.</text>
</comment>
<evidence type="ECO:0000313" key="2">
    <source>
        <dbReference type="EMBL" id="CAG7731418.1"/>
    </source>
</evidence>
<feature type="region of interest" description="Disordered" evidence="1">
    <location>
        <begin position="29"/>
        <end position="92"/>
    </location>
</feature>
<accession>A0A8J2NYN0</accession>
<proteinExistence type="predicted"/>
<dbReference type="AlphaFoldDB" id="A0A8J2NYN0"/>
<sequence length="92" mass="8383">MSMEAPLTPLSEVVEVQIESLWDTRCSGGAVGCSDEADPGGGGAGGGVSGGVGDGCGGGGGDGGGSGVGIGGFGEDGRAGGGGRGSLRVRGQ</sequence>
<name>A0A8J2NYN0_9HEXA</name>
<dbReference type="EMBL" id="CAJVCH010212385">
    <property type="protein sequence ID" value="CAG7731418.1"/>
    <property type="molecule type" value="Genomic_DNA"/>
</dbReference>